<evidence type="ECO:0000313" key="12">
    <source>
        <dbReference type="EMBL" id="CAB0151650.1"/>
    </source>
</evidence>
<dbReference type="InterPro" id="IPR018392">
    <property type="entry name" value="LysM"/>
</dbReference>
<dbReference type="InterPro" id="IPR016047">
    <property type="entry name" value="M23ase_b-sheet_dom"/>
</dbReference>
<keyword evidence="3" id="KW-0645">Protease</keyword>
<dbReference type="Pfam" id="PF08525">
    <property type="entry name" value="OapA_N"/>
    <property type="match status" value="1"/>
</dbReference>
<dbReference type="Proteomes" id="UP000481517">
    <property type="component" value="Unassembled WGS sequence"/>
</dbReference>
<protein>
    <submittedName>
        <fullName evidence="12">Murein DD-endopeptidase MepM</fullName>
        <ecNumber evidence="12">3.4.24.-</ecNumber>
    </submittedName>
</protein>
<dbReference type="AlphaFoldDB" id="A0A6S6WLI6"/>
<dbReference type="PANTHER" id="PTHR21666:SF288">
    <property type="entry name" value="CELL DIVISION PROTEIN YTFB"/>
    <property type="match status" value="1"/>
</dbReference>
<feature type="domain" description="Opacity-associated protein A-like N-terminal" evidence="10">
    <location>
        <begin position="11"/>
        <end position="38"/>
    </location>
</feature>
<dbReference type="GO" id="GO:0042834">
    <property type="term" value="F:peptidoglycan binding"/>
    <property type="evidence" value="ECO:0007669"/>
    <property type="project" value="InterPro"/>
</dbReference>
<dbReference type="FunFam" id="2.70.70.10:FF:000002">
    <property type="entry name" value="Murein DD-endopeptidase MepM"/>
    <property type="match status" value="1"/>
</dbReference>
<accession>A0A6S6WLI6</accession>
<evidence type="ECO:0000313" key="13">
    <source>
        <dbReference type="Proteomes" id="UP000481517"/>
    </source>
</evidence>
<evidence type="ECO:0000256" key="1">
    <source>
        <dbReference type="ARBA" id="ARBA00001947"/>
    </source>
</evidence>
<evidence type="ECO:0000259" key="9">
    <source>
        <dbReference type="Pfam" id="PF04225"/>
    </source>
</evidence>
<evidence type="ECO:0000256" key="3">
    <source>
        <dbReference type="ARBA" id="ARBA00022670"/>
    </source>
</evidence>
<dbReference type="EMBL" id="CADCXY010000005">
    <property type="protein sequence ID" value="CAB0151650.1"/>
    <property type="molecule type" value="Genomic_DNA"/>
</dbReference>
<dbReference type="GO" id="GO:0006508">
    <property type="term" value="P:proteolysis"/>
    <property type="evidence" value="ECO:0007669"/>
    <property type="project" value="UniProtKB-KW"/>
</dbReference>
<dbReference type="Gene3D" id="3.10.450.350">
    <property type="match status" value="2"/>
</dbReference>
<proteinExistence type="predicted"/>
<dbReference type="InterPro" id="IPR050570">
    <property type="entry name" value="Cell_wall_metabolism_enzyme"/>
</dbReference>
<evidence type="ECO:0000256" key="6">
    <source>
        <dbReference type="ARBA" id="ARBA00022833"/>
    </source>
</evidence>
<evidence type="ECO:0000259" key="10">
    <source>
        <dbReference type="Pfam" id="PF08525"/>
    </source>
</evidence>
<dbReference type="CDD" id="cd00118">
    <property type="entry name" value="LysM"/>
    <property type="match status" value="1"/>
</dbReference>
<dbReference type="InterPro" id="IPR013731">
    <property type="entry name" value="OapA_N"/>
</dbReference>
<feature type="domain" description="Csd3-like second N-terminal" evidence="11">
    <location>
        <begin position="203"/>
        <end position="317"/>
    </location>
</feature>
<dbReference type="Pfam" id="PF04225">
    <property type="entry name" value="LysM_OapA"/>
    <property type="match status" value="1"/>
</dbReference>
<dbReference type="GO" id="GO:0046872">
    <property type="term" value="F:metal ion binding"/>
    <property type="evidence" value="ECO:0007669"/>
    <property type="project" value="UniProtKB-KW"/>
</dbReference>
<dbReference type="InterPro" id="IPR045834">
    <property type="entry name" value="Csd3_N2"/>
</dbReference>
<reference evidence="12 13" key="1">
    <citation type="submission" date="2020-02" db="EMBL/GenBank/DDBJ databases">
        <authorList>
            <person name="Rodrigo-Torres L."/>
            <person name="Arahal R. D."/>
            <person name="Lucena T."/>
        </authorList>
    </citation>
    <scope>NUCLEOTIDE SEQUENCE [LARGE SCALE GENOMIC DNA]</scope>
    <source>
        <strain evidence="12 13">CECT 9734</strain>
    </source>
</reference>
<evidence type="ECO:0000259" key="11">
    <source>
        <dbReference type="Pfam" id="PF19425"/>
    </source>
</evidence>
<keyword evidence="4" id="KW-0479">Metal-binding</keyword>
<organism evidence="12 13">
    <name type="scientific">Pseudidiomarina piscicola</name>
    <dbReference type="NCBI Taxonomy" id="2614830"/>
    <lineage>
        <taxon>Bacteria</taxon>
        <taxon>Pseudomonadati</taxon>
        <taxon>Pseudomonadota</taxon>
        <taxon>Gammaproteobacteria</taxon>
        <taxon>Alteromonadales</taxon>
        <taxon>Idiomarinaceae</taxon>
        <taxon>Pseudidiomarina</taxon>
    </lineage>
</organism>
<sequence>MKVLTIRMAGLLKQLPRRHQLLLSGVCLATLMVMLLPSEPATASRNTSDPELADRQLILGERFEVPVKLKPQVTTTDAAAPQLKPALDSTAAADTVAVQEPVEPSVHWSGYEVKPGDSLARIFDVMGFSPQQLYRLTQDTRANKYLRKIHPGDTLRFAKDADGELLQVAYQISPIDTLIVSQTENGYVSEIDTKEVQVQEAFAYAEIESSFWNAGINAGLTDNQIMSIANIFGWDIDFALDLRKGDEFSVIYEKEYVDGEFAGYGRVLAAEFVNQDRKFQAILHSNGEYYATNGNAMRKSFLRSPVKFTYISSSFNPRRLHPVTGRVRPHNGIDYAANVGTPVMSSGSGKVIASAYNNLNGNYVFIQHGERYVTKYLHLSKRTVKRGDRVKQGDLIGRVGATGRVTGAHLHYEFLVDGVHRNPRTVEFPEAESLTASEMPEFNKIAEQRLAMLADNRRVFLAMR</sequence>
<dbReference type="Pfam" id="PF01551">
    <property type="entry name" value="Peptidase_M23"/>
    <property type="match status" value="1"/>
</dbReference>
<keyword evidence="5 12" id="KW-0378">Hydrolase</keyword>
<dbReference type="RefSeq" id="WP_246194902.1">
    <property type="nucleotide sequence ID" value="NZ_CADCXY010000005.1"/>
</dbReference>
<evidence type="ECO:0000256" key="5">
    <source>
        <dbReference type="ARBA" id="ARBA00022801"/>
    </source>
</evidence>
<keyword evidence="13" id="KW-1185">Reference proteome</keyword>
<name>A0A6S6WLI6_9GAMM</name>
<dbReference type="InterPro" id="IPR011055">
    <property type="entry name" value="Dup_hybrid_motif"/>
</dbReference>
<comment type="subcellular location">
    <subcellularLocation>
        <location evidence="2">Cell envelope</location>
    </subcellularLocation>
</comment>
<dbReference type="GO" id="GO:0004222">
    <property type="term" value="F:metalloendopeptidase activity"/>
    <property type="evidence" value="ECO:0007669"/>
    <property type="project" value="TreeGrafter"/>
</dbReference>
<dbReference type="EC" id="3.4.24.-" evidence="12"/>
<feature type="domain" description="Opacity-associated protein A LysM-like" evidence="9">
    <location>
        <begin position="108"/>
        <end position="168"/>
    </location>
</feature>
<dbReference type="GO" id="GO:0030313">
    <property type="term" value="C:cell envelope"/>
    <property type="evidence" value="ECO:0007669"/>
    <property type="project" value="UniProtKB-SubCell"/>
</dbReference>
<dbReference type="InterPro" id="IPR007340">
    <property type="entry name" value="LysM_Opacity-associatedA"/>
</dbReference>
<dbReference type="CDD" id="cd12797">
    <property type="entry name" value="M23_peptidase"/>
    <property type="match status" value="1"/>
</dbReference>
<gene>
    <name evidence="12" type="primary">mepM_4</name>
    <name evidence="12" type="ORF">PSI9734_02025</name>
</gene>
<evidence type="ECO:0000259" key="8">
    <source>
        <dbReference type="Pfam" id="PF01551"/>
    </source>
</evidence>
<feature type="domain" description="M23ase beta-sheet core" evidence="8">
    <location>
        <begin position="329"/>
        <end position="423"/>
    </location>
</feature>
<dbReference type="PANTHER" id="PTHR21666">
    <property type="entry name" value="PEPTIDASE-RELATED"/>
    <property type="match status" value="1"/>
</dbReference>
<keyword evidence="6" id="KW-0862">Zinc</keyword>
<evidence type="ECO:0000256" key="4">
    <source>
        <dbReference type="ARBA" id="ARBA00022723"/>
    </source>
</evidence>
<evidence type="ECO:0000256" key="7">
    <source>
        <dbReference type="ARBA" id="ARBA00023049"/>
    </source>
</evidence>
<dbReference type="Pfam" id="PF19425">
    <property type="entry name" value="Csd3_N2"/>
    <property type="match status" value="1"/>
</dbReference>
<evidence type="ECO:0000256" key="2">
    <source>
        <dbReference type="ARBA" id="ARBA00004196"/>
    </source>
</evidence>
<keyword evidence="7" id="KW-0482">Metalloprotease</keyword>
<dbReference type="Gene3D" id="2.70.70.10">
    <property type="entry name" value="Glucose Permease (Domain IIA)"/>
    <property type="match status" value="1"/>
</dbReference>
<dbReference type="SUPFAM" id="SSF51261">
    <property type="entry name" value="Duplicated hybrid motif"/>
    <property type="match status" value="1"/>
</dbReference>
<comment type="cofactor">
    <cofactor evidence="1">
        <name>Zn(2+)</name>
        <dbReference type="ChEBI" id="CHEBI:29105"/>
    </cofactor>
</comment>